<evidence type="ECO:0008006" key="4">
    <source>
        <dbReference type="Google" id="ProtNLM"/>
    </source>
</evidence>
<protein>
    <recommendedName>
        <fullName evidence="4">DUF4227 family protein</fullName>
    </recommendedName>
</protein>
<sequence length="79" mass="9399">MIIHARKWMERFRFMLLFIALTFMLYHGLLLLTHFLEPAHKYKEPAGHAVKVFQSEPSLFPDSNTSMGERLKLFYRIGE</sequence>
<dbReference type="Proteomes" id="UP000730618">
    <property type="component" value="Unassembled WGS sequence"/>
</dbReference>
<keyword evidence="1" id="KW-0812">Transmembrane</keyword>
<keyword evidence="1" id="KW-0472">Membrane</keyword>
<name>A0ABN7TN02_9BACL</name>
<reference evidence="2 3" key="1">
    <citation type="submission" date="2021-06" db="EMBL/GenBank/DDBJ databases">
        <authorList>
            <person name="Criscuolo A."/>
        </authorList>
    </citation>
    <scope>NUCLEOTIDE SEQUENCE [LARGE SCALE GENOMIC DNA]</scope>
    <source>
        <strain evidence="3">CIP 111802</strain>
    </source>
</reference>
<comment type="caution">
    <text evidence="2">The sequence shown here is derived from an EMBL/GenBank/DDBJ whole genome shotgun (WGS) entry which is preliminary data.</text>
</comment>
<keyword evidence="1" id="KW-1133">Transmembrane helix</keyword>
<feature type="transmembrane region" description="Helical" evidence="1">
    <location>
        <begin position="12"/>
        <end position="36"/>
    </location>
</feature>
<keyword evidence="3" id="KW-1185">Reference proteome</keyword>
<evidence type="ECO:0000313" key="3">
    <source>
        <dbReference type="Proteomes" id="UP000730618"/>
    </source>
</evidence>
<evidence type="ECO:0000256" key="1">
    <source>
        <dbReference type="SAM" id="Phobius"/>
    </source>
</evidence>
<accession>A0ABN7TN02</accession>
<dbReference type="InterPro" id="IPR025321">
    <property type="entry name" value="DUF4227"/>
</dbReference>
<organism evidence="2 3">
    <name type="scientific">Paenibacillus allorhizosphaerae</name>
    <dbReference type="NCBI Taxonomy" id="2849866"/>
    <lineage>
        <taxon>Bacteria</taxon>
        <taxon>Bacillati</taxon>
        <taxon>Bacillota</taxon>
        <taxon>Bacilli</taxon>
        <taxon>Bacillales</taxon>
        <taxon>Paenibacillaceae</taxon>
        <taxon>Paenibacillus</taxon>
    </lineage>
</organism>
<proteinExistence type="predicted"/>
<evidence type="ECO:0000313" key="2">
    <source>
        <dbReference type="EMBL" id="CAG7641920.1"/>
    </source>
</evidence>
<dbReference type="Pfam" id="PF14004">
    <property type="entry name" value="DUF4227"/>
    <property type="match status" value="1"/>
</dbReference>
<dbReference type="RefSeq" id="WP_218099133.1">
    <property type="nucleotide sequence ID" value="NZ_CAJVCE010000007.1"/>
</dbReference>
<gene>
    <name evidence="2" type="ORF">PAECIP111802_02793</name>
</gene>
<dbReference type="EMBL" id="CAJVCE010000007">
    <property type="protein sequence ID" value="CAG7641920.1"/>
    <property type="molecule type" value="Genomic_DNA"/>
</dbReference>